<dbReference type="Gene3D" id="1.25.40.20">
    <property type="entry name" value="Ankyrin repeat-containing domain"/>
    <property type="match status" value="2"/>
</dbReference>
<evidence type="ECO:0000256" key="2">
    <source>
        <dbReference type="SAM" id="MobiDB-lite"/>
    </source>
</evidence>
<dbReference type="Proteomes" id="UP000325577">
    <property type="component" value="Linkage Group LG10"/>
</dbReference>
<gene>
    <name evidence="3" type="ORF">F0562_019898</name>
</gene>
<dbReference type="OrthoDB" id="1921232at2759"/>
<name>A0A5J5BR29_9ASTE</name>
<dbReference type="Pfam" id="PF00023">
    <property type="entry name" value="Ank"/>
    <property type="match status" value="1"/>
</dbReference>
<evidence type="ECO:0000256" key="1">
    <source>
        <dbReference type="PROSITE-ProRule" id="PRU00023"/>
    </source>
</evidence>
<dbReference type="PROSITE" id="PS50297">
    <property type="entry name" value="ANK_REP_REGION"/>
    <property type="match status" value="1"/>
</dbReference>
<keyword evidence="4" id="KW-1185">Reference proteome</keyword>
<evidence type="ECO:0000313" key="3">
    <source>
        <dbReference type="EMBL" id="KAA8545114.1"/>
    </source>
</evidence>
<feature type="region of interest" description="Disordered" evidence="2">
    <location>
        <begin position="27"/>
        <end position="52"/>
    </location>
</feature>
<feature type="repeat" description="ANK" evidence="1">
    <location>
        <begin position="175"/>
        <end position="207"/>
    </location>
</feature>
<dbReference type="SUPFAM" id="SSF48403">
    <property type="entry name" value="Ankyrin repeat"/>
    <property type="match status" value="1"/>
</dbReference>
<dbReference type="PANTHER" id="PTHR24177">
    <property type="entry name" value="CASKIN"/>
    <property type="match status" value="1"/>
</dbReference>
<accession>A0A5J5BR29</accession>
<dbReference type="InterPro" id="IPR036770">
    <property type="entry name" value="Ankyrin_rpt-contain_sf"/>
</dbReference>
<organism evidence="3 4">
    <name type="scientific">Nyssa sinensis</name>
    <dbReference type="NCBI Taxonomy" id="561372"/>
    <lineage>
        <taxon>Eukaryota</taxon>
        <taxon>Viridiplantae</taxon>
        <taxon>Streptophyta</taxon>
        <taxon>Embryophyta</taxon>
        <taxon>Tracheophyta</taxon>
        <taxon>Spermatophyta</taxon>
        <taxon>Magnoliopsida</taxon>
        <taxon>eudicotyledons</taxon>
        <taxon>Gunneridae</taxon>
        <taxon>Pentapetalae</taxon>
        <taxon>asterids</taxon>
        <taxon>Cornales</taxon>
        <taxon>Nyssaceae</taxon>
        <taxon>Nyssa</taxon>
    </lineage>
</organism>
<evidence type="ECO:0008006" key="5">
    <source>
        <dbReference type="Google" id="ProtNLM"/>
    </source>
</evidence>
<dbReference type="SMART" id="SM00248">
    <property type="entry name" value="ANK"/>
    <property type="match status" value="2"/>
</dbReference>
<dbReference type="PANTHER" id="PTHR24177:SF292">
    <property type="entry name" value="ANKYRIN REPEAT FAMILY PROTEIN-RELATED"/>
    <property type="match status" value="1"/>
</dbReference>
<dbReference type="GO" id="GO:0016020">
    <property type="term" value="C:membrane"/>
    <property type="evidence" value="ECO:0007669"/>
    <property type="project" value="TreeGrafter"/>
</dbReference>
<evidence type="ECO:0000313" key="4">
    <source>
        <dbReference type="Proteomes" id="UP000325577"/>
    </source>
</evidence>
<dbReference type="PROSITE" id="PS50088">
    <property type="entry name" value="ANK_REPEAT"/>
    <property type="match status" value="1"/>
</dbReference>
<dbReference type="AlphaFoldDB" id="A0A5J5BR29"/>
<sequence>MQSLNKLEQSLVHIKLKRSLSIQSCFPERNSNPSSATSPFQSGGTITTNEEPNYISRITTSSCFQEIHVDVDPAEVSFDMLPKNPASVLHPPPVREFVSLPLPGYVNGSVAALHQSGIPNRPAPAFLPAPRTKRTTNLIIYVPLYQAALKASGITRIAEVMVKKNKNLPAVRGSQGVTPLHMAALLGHREMVWFLYSVTDDKALTNEDYTGLLIATISSDLYDVALEILQRQPESAIQRDPNGETALHVLARKPSAFSGKSQLGVWQRGIKEVQQKKLLHMQALKLVRCLWEQVLLLDDSQIGDLLRSPSRLLFVAVEFGNFEFIVELIRSYPDLIWKVDEQSRSIFHIAVEHRQEKIFKLIYDIGAHKDLITSYKNKNSSNMLHLAGKLAPSNQLNIVSGAALQMQRELLWFKVIVKLC</sequence>
<dbReference type="InterPro" id="IPR002110">
    <property type="entry name" value="Ankyrin_rpt"/>
</dbReference>
<protein>
    <recommendedName>
        <fullName evidence="5">PGG domain-containing protein</fullName>
    </recommendedName>
</protein>
<keyword evidence="1" id="KW-0040">ANK repeat</keyword>
<proteinExistence type="predicted"/>
<dbReference type="EMBL" id="CM018033">
    <property type="protein sequence ID" value="KAA8545114.1"/>
    <property type="molecule type" value="Genomic_DNA"/>
</dbReference>
<reference evidence="3 4" key="1">
    <citation type="submission" date="2019-09" db="EMBL/GenBank/DDBJ databases">
        <title>A chromosome-level genome assembly of the Chinese tupelo Nyssa sinensis.</title>
        <authorList>
            <person name="Yang X."/>
            <person name="Kang M."/>
            <person name="Yang Y."/>
            <person name="Xiong H."/>
            <person name="Wang M."/>
            <person name="Zhang Z."/>
            <person name="Wang Z."/>
            <person name="Wu H."/>
            <person name="Ma T."/>
            <person name="Liu J."/>
            <person name="Xi Z."/>
        </authorList>
    </citation>
    <scope>NUCLEOTIDE SEQUENCE [LARGE SCALE GENOMIC DNA]</scope>
    <source>
        <strain evidence="3">J267</strain>
        <tissue evidence="3">Leaf</tissue>
    </source>
</reference>